<reference evidence="3 4" key="1">
    <citation type="submission" date="2015-04" db="EMBL/GenBank/DDBJ databases">
        <title>Draft Genome Sequence of the Novel Agar-Digesting Marine Bacterium Q1.</title>
        <authorList>
            <person name="Li Y."/>
            <person name="Li D."/>
            <person name="Chen G."/>
            <person name="Du Z."/>
        </authorList>
    </citation>
    <scope>NUCLEOTIDE SEQUENCE [LARGE SCALE GENOMIC DNA]</scope>
    <source>
        <strain evidence="3 4">Q1</strain>
    </source>
</reference>
<dbReference type="EMBL" id="LAZL01000012">
    <property type="protein sequence ID" value="KMT65264.1"/>
    <property type="molecule type" value="Genomic_DNA"/>
</dbReference>
<dbReference type="STRING" id="1513271.XM47_09490"/>
<dbReference type="PIRSF" id="PIRSF006221">
    <property type="entry name" value="Ketosamine-3-kinase"/>
    <property type="match status" value="1"/>
</dbReference>
<dbReference type="GO" id="GO:0016301">
    <property type="term" value="F:kinase activity"/>
    <property type="evidence" value="ECO:0007669"/>
    <property type="project" value="UniProtKB-UniRule"/>
</dbReference>
<dbReference type="RefSeq" id="WP_048691980.1">
    <property type="nucleotide sequence ID" value="NZ_KQ130489.1"/>
</dbReference>
<dbReference type="Gene3D" id="3.30.200.20">
    <property type="entry name" value="Phosphorylase Kinase, domain 1"/>
    <property type="match status" value="1"/>
</dbReference>
<dbReference type="PANTHER" id="PTHR12149:SF8">
    <property type="entry name" value="PROTEIN-RIBULOSAMINE 3-KINASE"/>
    <property type="match status" value="1"/>
</dbReference>
<dbReference type="InterPro" id="IPR011009">
    <property type="entry name" value="Kinase-like_dom_sf"/>
</dbReference>
<evidence type="ECO:0000313" key="3">
    <source>
        <dbReference type="EMBL" id="KMT65264.1"/>
    </source>
</evidence>
<comment type="similarity">
    <text evidence="1 2">Belongs to the fructosamine kinase family.</text>
</comment>
<comment type="caution">
    <text evidence="3">The sequence shown here is derived from an EMBL/GenBank/DDBJ whole genome shotgun (WGS) entry which is preliminary data.</text>
</comment>
<keyword evidence="2" id="KW-0808">Transferase</keyword>
<dbReference type="OrthoDB" id="5291879at2"/>
<dbReference type="Proteomes" id="UP000037600">
    <property type="component" value="Unassembled WGS sequence"/>
</dbReference>
<keyword evidence="2" id="KW-0418">Kinase</keyword>
<dbReference type="InterPro" id="IPR016477">
    <property type="entry name" value="Fructo-/Ketosamine-3-kinase"/>
</dbReference>
<proteinExistence type="inferred from homology"/>
<protein>
    <recommendedName>
        <fullName evidence="5">Fructosamine kinase</fullName>
    </recommendedName>
</protein>
<sequence length="287" mass="33026">MWHQLEATLSDSLNLNFVIKDKRSISGGDISQAYLISDGTFQFFVKVNKTQFIDNFNCEAHALSTIEHTDSISCPKVICVEQSKAHSFLVLNYLNFDDQQGCDWEKAGKKLAKMHLNSAQAMFGFEDDNYIGNTLQPNKWHKNWASFFSEQRIGYQLKLLADKGIRLGDIDEIVAVIHNLLKPRKAQACLLHGDLWRGNIGFHQQQPFIYDPTSYYGDNEVDLAMTELFGTFPDEFYLGYYSKIPESAGYHQRKEIYNFYHILNHVNLFGDSYLNQAKSMLKCIAQF</sequence>
<dbReference type="SUPFAM" id="SSF56112">
    <property type="entry name" value="Protein kinase-like (PK-like)"/>
    <property type="match status" value="1"/>
</dbReference>
<keyword evidence="4" id="KW-1185">Reference proteome</keyword>
<dbReference type="AlphaFoldDB" id="A0A0J8GVD0"/>
<gene>
    <name evidence="3" type="ORF">XM47_09490</name>
</gene>
<dbReference type="Gene3D" id="3.90.1200.10">
    <property type="match status" value="1"/>
</dbReference>
<dbReference type="Pfam" id="PF03881">
    <property type="entry name" value="Fructosamin_kin"/>
    <property type="match status" value="1"/>
</dbReference>
<name>A0A0J8GVD0_9ALTE</name>
<evidence type="ECO:0000256" key="1">
    <source>
        <dbReference type="ARBA" id="ARBA00009460"/>
    </source>
</evidence>
<evidence type="ECO:0008006" key="5">
    <source>
        <dbReference type="Google" id="ProtNLM"/>
    </source>
</evidence>
<evidence type="ECO:0000313" key="4">
    <source>
        <dbReference type="Proteomes" id="UP000037600"/>
    </source>
</evidence>
<dbReference type="PANTHER" id="PTHR12149">
    <property type="entry name" value="FRUCTOSAMINE 3 KINASE-RELATED PROTEIN"/>
    <property type="match status" value="1"/>
</dbReference>
<organism evidence="3 4">
    <name type="scientific">Catenovulum maritimum</name>
    <dbReference type="NCBI Taxonomy" id="1513271"/>
    <lineage>
        <taxon>Bacteria</taxon>
        <taxon>Pseudomonadati</taxon>
        <taxon>Pseudomonadota</taxon>
        <taxon>Gammaproteobacteria</taxon>
        <taxon>Alteromonadales</taxon>
        <taxon>Alteromonadaceae</taxon>
        <taxon>Catenovulum</taxon>
    </lineage>
</organism>
<accession>A0A0J8GVD0</accession>
<evidence type="ECO:0000256" key="2">
    <source>
        <dbReference type="PIRNR" id="PIRNR006221"/>
    </source>
</evidence>